<name>A0ABN1KRX9_CLOSU</name>
<gene>
    <name evidence="2" type="ORF">GCM10008908_24370</name>
</gene>
<feature type="domain" description="IstB-like ATP-binding" evidence="1">
    <location>
        <begin position="86"/>
        <end position="192"/>
    </location>
</feature>
<dbReference type="PANTHER" id="PTHR30050">
    <property type="entry name" value="CHROMOSOMAL REPLICATION INITIATOR PROTEIN DNAA"/>
    <property type="match status" value="1"/>
</dbReference>
<dbReference type="InterPro" id="IPR027417">
    <property type="entry name" value="P-loop_NTPase"/>
</dbReference>
<evidence type="ECO:0000313" key="3">
    <source>
        <dbReference type="Proteomes" id="UP001501047"/>
    </source>
</evidence>
<protein>
    <submittedName>
        <fullName evidence="2">ATP-binding protein</fullName>
    </submittedName>
</protein>
<keyword evidence="2" id="KW-0067">ATP-binding</keyword>
<proteinExistence type="predicted"/>
<dbReference type="RefSeq" id="WP_343826704.1">
    <property type="nucleotide sequence ID" value="NZ_BAAACI010000006.1"/>
</dbReference>
<dbReference type="PANTHER" id="PTHR30050:SF10">
    <property type="entry name" value="PHAGE-LIKE ELEMENT PBSX PROTEIN XKDC"/>
    <property type="match status" value="1"/>
</dbReference>
<reference evidence="2 3" key="1">
    <citation type="journal article" date="2019" name="Int. J. Syst. Evol. Microbiol.">
        <title>The Global Catalogue of Microorganisms (GCM) 10K type strain sequencing project: providing services to taxonomists for standard genome sequencing and annotation.</title>
        <authorList>
            <consortium name="The Broad Institute Genomics Platform"/>
            <consortium name="The Broad Institute Genome Sequencing Center for Infectious Disease"/>
            <person name="Wu L."/>
            <person name="Ma J."/>
        </authorList>
    </citation>
    <scope>NUCLEOTIDE SEQUENCE [LARGE SCALE GENOMIC DNA]</scope>
    <source>
        <strain evidence="2 3">JCM 1417</strain>
    </source>
</reference>
<dbReference type="Gene3D" id="3.40.50.300">
    <property type="entry name" value="P-loop containing nucleotide triphosphate hydrolases"/>
    <property type="match status" value="1"/>
</dbReference>
<dbReference type="GO" id="GO:0005524">
    <property type="term" value="F:ATP binding"/>
    <property type="evidence" value="ECO:0007669"/>
    <property type="project" value="UniProtKB-KW"/>
</dbReference>
<dbReference type="InterPro" id="IPR002611">
    <property type="entry name" value="IstB_ATP-bd"/>
</dbReference>
<evidence type="ECO:0000313" key="2">
    <source>
        <dbReference type="EMBL" id="GAA0774477.1"/>
    </source>
</evidence>
<accession>A0ABN1KRX9</accession>
<dbReference type="SUPFAM" id="SSF52540">
    <property type="entry name" value="P-loop containing nucleoside triphosphate hydrolases"/>
    <property type="match status" value="1"/>
</dbReference>
<dbReference type="EMBL" id="BAAACI010000006">
    <property type="protein sequence ID" value="GAA0774477.1"/>
    <property type="molecule type" value="Genomic_DNA"/>
</dbReference>
<dbReference type="Proteomes" id="UP001501047">
    <property type="component" value="Unassembled WGS sequence"/>
</dbReference>
<organism evidence="2 3">
    <name type="scientific">Clostridium subterminale</name>
    <dbReference type="NCBI Taxonomy" id="1550"/>
    <lineage>
        <taxon>Bacteria</taxon>
        <taxon>Bacillati</taxon>
        <taxon>Bacillota</taxon>
        <taxon>Clostridia</taxon>
        <taxon>Eubacteriales</taxon>
        <taxon>Clostridiaceae</taxon>
        <taxon>Clostridium</taxon>
    </lineage>
</organism>
<keyword evidence="2" id="KW-0547">Nucleotide-binding</keyword>
<sequence>MESSIKCEICNDTGFTVSKDDKGYDMYKPCKCQQMAKVQRIWEQSGISVNDIDKSFTNFEAWNTDVKNMKDKTTSYYLQFNNIKKERHNSILLSGKSGCGKTHLSLALANNLLKKKEVAVVYMPYRDIITSLKQNMIDEEYYKRILNKYQKAEVLLIDDLLKGKITESDVNIMFELVNYRYLNCLPMIISTECDQPKLLDFDEAIGSRIYEMCKGYVVEIKGQGNNYRLR</sequence>
<keyword evidence="3" id="KW-1185">Reference proteome</keyword>
<evidence type="ECO:0000259" key="1">
    <source>
        <dbReference type="Pfam" id="PF01695"/>
    </source>
</evidence>
<comment type="caution">
    <text evidence="2">The sequence shown here is derived from an EMBL/GenBank/DDBJ whole genome shotgun (WGS) entry which is preliminary data.</text>
</comment>
<dbReference type="Pfam" id="PF01695">
    <property type="entry name" value="IstB_IS21"/>
    <property type="match status" value="1"/>
</dbReference>